<dbReference type="EMBL" id="LXQA010363394">
    <property type="protein sequence ID" value="MCI46827.1"/>
    <property type="molecule type" value="Genomic_DNA"/>
</dbReference>
<dbReference type="AlphaFoldDB" id="A0A392SEI6"/>
<dbReference type="PANTHER" id="PTHR15503">
    <property type="entry name" value="LDOC1 RELATED"/>
    <property type="match status" value="1"/>
</dbReference>
<name>A0A392SEI6_9FABA</name>
<keyword evidence="2" id="KW-1185">Reference proteome</keyword>
<accession>A0A392SEI6</accession>
<dbReference type="Proteomes" id="UP000265520">
    <property type="component" value="Unassembled WGS sequence"/>
</dbReference>
<comment type="caution">
    <text evidence="1">The sequence shown here is derived from an EMBL/GenBank/DDBJ whole genome shotgun (WGS) entry which is preliminary data.</text>
</comment>
<evidence type="ECO:0000313" key="2">
    <source>
        <dbReference type="Proteomes" id="UP000265520"/>
    </source>
</evidence>
<dbReference type="PANTHER" id="PTHR15503:SF45">
    <property type="entry name" value="RNA-DIRECTED DNA POLYMERASE HOMOLOG"/>
    <property type="match status" value="1"/>
</dbReference>
<sequence length="105" mass="11715">PGVARYLSANRLVVTMRNGETESVSLSSMEVSSDVQVEEVRVVQLFQDVFPSEIPDFPPVREVEFFIELHLGTGPISESPYRMASAELTELKSQIEDLLGNGFIR</sequence>
<feature type="non-terminal residue" evidence="1">
    <location>
        <position position="105"/>
    </location>
</feature>
<reference evidence="1 2" key="1">
    <citation type="journal article" date="2018" name="Front. Plant Sci.">
        <title>Red Clover (Trifolium pratense) and Zigzag Clover (T. medium) - A Picture of Genomic Similarities and Differences.</title>
        <authorList>
            <person name="Dluhosova J."/>
            <person name="Istvanek J."/>
            <person name="Nedelnik J."/>
            <person name="Repkova J."/>
        </authorList>
    </citation>
    <scope>NUCLEOTIDE SEQUENCE [LARGE SCALE GENOMIC DNA]</scope>
    <source>
        <strain evidence="2">cv. 10/8</strain>
        <tissue evidence="1">Leaf</tissue>
    </source>
</reference>
<feature type="non-terminal residue" evidence="1">
    <location>
        <position position="1"/>
    </location>
</feature>
<dbReference type="InterPro" id="IPR043502">
    <property type="entry name" value="DNA/RNA_pol_sf"/>
</dbReference>
<proteinExistence type="predicted"/>
<dbReference type="Gene3D" id="3.10.10.10">
    <property type="entry name" value="HIV Type 1 Reverse Transcriptase, subunit A, domain 1"/>
    <property type="match status" value="1"/>
</dbReference>
<organism evidence="1 2">
    <name type="scientific">Trifolium medium</name>
    <dbReference type="NCBI Taxonomy" id="97028"/>
    <lineage>
        <taxon>Eukaryota</taxon>
        <taxon>Viridiplantae</taxon>
        <taxon>Streptophyta</taxon>
        <taxon>Embryophyta</taxon>
        <taxon>Tracheophyta</taxon>
        <taxon>Spermatophyta</taxon>
        <taxon>Magnoliopsida</taxon>
        <taxon>eudicotyledons</taxon>
        <taxon>Gunneridae</taxon>
        <taxon>Pentapetalae</taxon>
        <taxon>rosids</taxon>
        <taxon>fabids</taxon>
        <taxon>Fabales</taxon>
        <taxon>Fabaceae</taxon>
        <taxon>Papilionoideae</taxon>
        <taxon>50 kb inversion clade</taxon>
        <taxon>NPAAA clade</taxon>
        <taxon>Hologalegina</taxon>
        <taxon>IRL clade</taxon>
        <taxon>Trifolieae</taxon>
        <taxon>Trifolium</taxon>
    </lineage>
</organism>
<dbReference type="SUPFAM" id="SSF56672">
    <property type="entry name" value="DNA/RNA polymerases"/>
    <property type="match status" value="1"/>
</dbReference>
<dbReference type="InterPro" id="IPR032567">
    <property type="entry name" value="RTL1-rel"/>
</dbReference>
<protein>
    <submittedName>
        <fullName evidence="1">Enzymatic polyprotein</fullName>
    </submittedName>
</protein>
<evidence type="ECO:0000313" key="1">
    <source>
        <dbReference type="EMBL" id="MCI46827.1"/>
    </source>
</evidence>